<dbReference type="Proteomes" id="UP001339911">
    <property type="component" value="Unassembled WGS sequence"/>
</dbReference>
<reference evidence="1 2" key="1">
    <citation type="submission" date="2024-01" db="EMBL/GenBank/DDBJ databases">
        <title>Genome insights into Plantactinospora veratri sp. nov.</title>
        <authorList>
            <person name="Wang L."/>
        </authorList>
    </citation>
    <scope>NUCLEOTIDE SEQUENCE [LARGE SCALE GENOMIC DNA]</scope>
    <source>
        <strain evidence="1 2">NEAU-FHS4</strain>
    </source>
</reference>
<organism evidence="1 2">
    <name type="scientific">Plantactinospora veratri</name>
    <dbReference type="NCBI Taxonomy" id="1436122"/>
    <lineage>
        <taxon>Bacteria</taxon>
        <taxon>Bacillati</taxon>
        <taxon>Actinomycetota</taxon>
        <taxon>Actinomycetes</taxon>
        <taxon>Micromonosporales</taxon>
        <taxon>Micromonosporaceae</taxon>
        <taxon>Plantactinospora</taxon>
    </lineage>
</organism>
<dbReference type="PANTHER" id="PTHR38009:SF1">
    <property type="entry name" value="CONSERVED HYPOTHETICAL PHAGE TAIL PROTEIN"/>
    <property type="match status" value="1"/>
</dbReference>
<dbReference type="PANTHER" id="PTHR38009">
    <property type="entry name" value="CONSERVED HYPOTHETICAL PHAGE TAIL PROTEIN"/>
    <property type="match status" value="1"/>
</dbReference>
<accession>A0ABU7SFX6</accession>
<gene>
    <name evidence="1" type="ORF">V1634_18610</name>
</gene>
<dbReference type="RefSeq" id="WP_331209136.1">
    <property type="nucleotide sequence ID" value="NZ_JAZGQL010000013.1"/>
</dbReference>
<dbReference type="InterPro" id="IPR011747">
    <property type="entry name" value="CHP02241"/>
</dbReference>
<dbReference type="InterPro" id="IPR010667">
    <property type="entry name" value="Phage_T4_Gp19"/>
</dbReference>
<dbReference type="Pfam" id="PF06841">
    <property type="entry name" value="Phage_T4_gp19"/>
    <property type="match status" value="1"/>
</dbReference>
<comment type="caution">
    <text evidence="1">The sequence shown here is derived from an EMBL/GenBank/DDBJ whole genome shotgun (WGS) entry which is preliminary data.</text>
</comment>
<keyword evidence="2" id="KW-1185">Reference proteome</keyword>
<proteinExistence type="predicted"/>
<sequence length="147" mass="15392">MPLPDQDSAVGHSFALEVDGTVIPQITEVSGLRLGQDVVEFKSSASDGEYVVRTLPGRPREGELTVVRPRDGADSFESWIADVRAGRGDGGGSAAAVLVLDASGTPVKRYKLVGATPKHLEVSTITSGGTGVLTEKLVLTYEAVEVE</sequence>
<evidence type="ECO:0000313" key="1">
    <source>
        <dbReference type="EMBL" id="MEE6308848.1"/>
    </source>
</evidence>
<evidence type="ECO:0000313" key="2">
    <source>
        <dbReference type="Proteomes" id="UP001339911"/>
    </source>
</evidence>
<name>A0ABU7SFX6_9ACTN</name>
<protein>
    <submittedName>
        <fullName evidence="1">Phage tail protein</fullName>
    </submittedName>
</protein>
<dbReference type="EMBL" id="JAZGQL010000013">
    <property type="protein sequence ID" value="MEE6308848.1"/>
    <property type="molecule type" value="Genomic_DNA"/>
</dbReference>